<dbReference type="PROSITE" id="PS51232">
    <property type="entry name" value="GBD_FH3"/>
    <property type="match status" value="1"/>
</dbReference>
<evidence type="ECO:0000256" key="1">
    <source>
        <dbReference type="SAM" id="Coils"/>
    </source>
</evidence>
<dbReference type="PANTHER" id="PTHR45857:SF9">
    <property type="entry name" value="MULTIPLE WING HAIRS, ISOFORM C"/>
    <property type="match status" value="1"/>
</dbReference>
<accession>A0AAV8VLI4</accession>
<feature type="region of interest" description="Disordered" evidence="2">
    <location>
        <begin position="663"/>
        <end position="684"/>
    </location>
</feature>
<feature type="domain" description="GBD/FH3" evidence="3">
    <location>
        <begin position="106"/>
        <end position="490"/>
    </location>
</feature>
<dbReference type="PANTHER" id="PTHR45857">
    <property type="entry name" value="FORMIN-LIKE PROTEIN"/>
    <property type="match status" value="1"/>
</dbReference>
<protein>
    <recommendedName>
        <fullName evidence="3">GBD/FH3 domain-containing protein</fullName>
    </recommendedName>
</protein>
<dbReference type="GO" id="GO:0016477">
    <property type="term" value="P:cell migration"/>
    <property type="evidence" value="ECO:0007669"/>
    <property type="project" value="TreeGrafter"/>
</dbReference>
<dbReference type="InterPro" id="IPR010473">
    <property type="entry name" value="GTPase-bd"/>
</dbReference>
<dbReference type="SUPFAM" id="SSF48371">
    <property type="entry name" value="ARM repeat"/>
    <property type="match status" value="1"/>
</dbReference>
<dbReference type="InterPro" id="IPR014768">
    <property type="entry name" value="GBD/FH3_dom"/>
</dbReference>
<dbReference type="InterPro" id="IPR011989">
    <property type="entry name" value="ARM-like"/>
</dbReference>
<dbReference type="SMART" id="SM01140">
    <property type="entry name" value="Drf_GBD"/>
    <property type="match status" value="1"/>
</dbReference>
<evidence type="ECO:0000313" key="5">
    <source>
        <dbReference type="Proteomes" id="UP001159042"/>
    </source>
</evidence>
<evidence type="ECO:0000313" key="4">
    <source>
        <dbReference type="EMBL" id="KAJ8915102.1"/>
    </source>
</evidence>
<dbReference type="SMART" id="SM01139">
    <property type="entry name" value="Drf_FH3"/>
    <property type="match status" value="1"/>
</dbReference>
<reference evidence="4 5" key="1">
    <citation type="journal article" date="2023" name="Insect Mol. Biol.">
        <title>Genome sequencing provides insights into the evolution of gene families encoding plant cell wall-degrading enzymes in longhorned beetles.</title>
        <authorList>
            <person name="Shin N.R."/>
            <person name="Okamura Y."/>
            <person name="Kirsch R."/>
            <person name="Pauchet Y."/>
        </authorList>
    </citation>
    <scope>NUCLEOTIDE SEQUENCE [LARGE SCALE GENOMIC DNA]</scope>
    <source>
        <strain evidence="4">EAD_L_NR</strain>
    </source>
</reference>
<comment type="caution">
    <text evidence="4">The sequence shown here is derived from an EMBL/GenBank/DDBJ whole genome shotgun (WGS) entry which is preliminary data.</text>
</comment>
<dbReference type="GO" id="GO:0030866">
    <property type="term" value="P:cortical actin cytoskeleton organization"/>
    <property type="evidence" value="ECO:0007669"/>
    <property type="project" value="TreeGrafter"/>
</dbReference>
<dbReference type="GO" id="GO:0008360">
    <property type="term" value="P:regulation of cell shape"/>
    <property type="evidence" value="ECO:0007669"/>
    <property type="project" value="TreeGrafter"/>
</dbReference>
<dbReference type="InterPro" id="IPR043592">
    <property type="entry name" value="FMNL_animal"/>
</dbReference>
<dbReference type="EMBL" id="JANEYG010000057">
    <property type="protein sequence ID" value="KAJ8915102.1"/>
    <property type="molecule type" value="Genomic_DNA"/>
</dbReference>
<dbReference type="InterPro" id="IPR016024">
    <property type="entry name" value="ARM-type_fold"/>
</dbReference>
<dbReference type="InterPro" id="IPR010472">
    <property type="entry name" value="FH3_dom"/>
</dbReference>
<dbReference type="Pfam" id="PF06367">
    <property type="entry name" value="Drf_FH3"/>
    <property type="match status" value="1"/>
</dbReference>
<gene>
    <name evidence="4" type="ORF">NQ315_000354</name>
</gene>
<evidence type="ECO:0000256" key="2">
    <source>
        <dbReference type="SAM" id="MobiDB-lite"/>
    </source>
</evidence>
<dbReference type="GO" id="GO:0005829">
    <property type="term" value="C:cytosol"/>
    <property type="evidence" value="ECO:0007669"/>
    <property type="project" value="TreeGrafter"/>
</dbReference>
<dbReference type="AlphaFoldDB" id="A0AAV8VLI4"/>
<dbReference type="GO" id="GO:0051015">
    <property type="term" value="F:actin filament binding"/>
    <property type="evidence" value="ECO:0007669"/>
    <property type="project" value="TreeGrafter"/>
</dbReference>
<feature type="coiled-coil region" evidence="1">
    <location>
        <begin position="413"/>
        <end position="447"/>
    </location>
</feature>
<name>A0AAV8VLI4_9CUCU</name>
<keyword evidence="5" id="KW-1185">Reference proteome</keyword>
<feature type="region of interest" description="Disordered" evidence="2">
    <location>
        <begin position="476"/>
        <end position="508"/>
    </location>
</feature>
<keyword evidence="1" id="KW-0175">Coiled coil</keyword>
<proteinExistence type="predicted"/>
<dbReference type="GO" id="GO:0031267">
    <property type="term" value="F:small GTPase binding"/>
    <property type="evidence" value="ECO:0007669"/>
    <property type="project" value="InterPro"/>
</dbReference>
<dbReference type="Gene3D" id="1.25.10.10">
    <property type="entry name" value="Leucine-rich Repeat Variant"/>
    <property type="match status" value="1"/>
</dbReference>
<evidence type="ECO:0000259" key="3">
    <source>
        <dbReference type="PROSITE" id="PS51232"/>
    </source>
</evidence>
<sequence length="861" mass="96602">MVECVESGTKYCYVKLHKFGKVCTAVQQNSGPVTNCTRPGARSNSGQRPFIWLKHTWKLGTTFPTLRITYDLPDNEFFESASSMPPNSEETRIGRFPFADDATNREKQRPPIYNPEDYAILLKKWGKKSANGMISMYSNSSTSEIDCPRSRNGSFRDYRNPMLTSSGSEMTLRQFGTVSELLAKLKSDLKLAYPSFVQEFIADPLDGVGLLLDLLRAIQLSQSNNVHGQPGSAATVGKVPPSVQRRTLLDELSCLQCLLSCCVRYSEAIRKLTATSAGLFTLAICIMSNVNKSRIIALQLLGKACELPVSGHAAVSEAMSTLRLRFGEPVRFRFLVGMLSSTGGQKELLLAGMRFLNRFLDTAGSAQKRLYIQAELEQAGFDIETVKKNTCNLNANDPIVEEITHWEKNSIDVEKLTARLQDVDKENDTLRDKVLLLERKVQILQEEKGILLSLEKCLKERCSELQGEVHSLQPVKSQLGSTLLPNKKGGSTPEDEGISSSERSLTPEDDIQQESSVYELYSPTVQPAPPQVEDEEEETTIEEVIEELRNIINDAETEVFKNEETEQRRRIEEAQAAAKLDADDYVIVTNENEIVPSNLHPQPPRKARSLMHLFIPAEDYDYCNKEMFFENETAFTSEEGSDSLLSASKCLEKDQAQEVRRCKRNSSRTSVKRSESFKPAHGAAQYYTTLSQQKERQRLQELTSQRTKCKSLDRIDDGLDTLVDIVVTNQPEEKSSQCRSKSDSGNITSTSLCRSVSNVFTSTKKDGRSRLSTHSEEKQKMFLPPQREQAEIPYYFPRVQEKRSSSNTSFMIKRGHTNAGLYSGHGQVIMDSHSMMVSKSKEFCSSSRMCGKVTDLPSGLY</sequence>
<organism evidence="4 5">
    <name type="scientific">Exocentrus adspersus</name>
    <dbReference type="NCBI Taxonomy" id="1586481"/>
    <lineage>
        <taxon>Eukaryota</taxon>
        <taxon>Metazoa</taxon>
        <taxon>Ecdysozoa</taxon>
        <taxon>Arthropoda</taxon>
        <taxon>Hexapoda</taxon>
        <taxon>Insecta</taxon>
        <taxon>Pterygota</taxon>
        <taxon>Neoptera</taxon>
        <taxon>Endopterygota</taxon>
        <taxon>Coleoptera</taxon>
        <taxon>Polyphaga</taxon>
        <taxon>Cucujiformia</taxon>
        <taxon>Chrysomeloidea</taxon>
        <taxon>Cerambycidae</taxon>
        <taxon>Lamiinae</taxon>
        <taxon>Acanthocinini</taxon>
        <taxon>Exocentrus</taxon>
    </lineage>
</organism>
<dbReference type="Proteomes" id="UP001159042">
    <property type="component" value="Unassembled WGS sequence"/>
</dbReference>
<feature type="coiled-coil region" evidence="1">
    <location>
        <begin position="538"/>
        <end position="565"/>
    </location>
</feature>